<dbReference type="Proteomes" id="UP000789759">
    <property type="component" value="Unassembled WGS sequence"/>
</dbReference>
<reference evidence="1" key="1">
    <citation type="submission" date="2021-06" db="EMBL/GenBank/DDBJ databases">
        <authorList>
            <person name="Kallberg Y."/>
            <person name="Tangrot J."/>
            <person name="Rosling A."/>
        </authorList>
    </citation>
    <scope>NUCLEOTIDE SEQUENCE</scope>
    <source>
        <strain evidence="1">FL966</strain>
    </source>
</reference>
<keyword evidence="2" id="KW-1185">Reference proteome</keyword>
<dbReference type="AlphaFoldDB" id="A0A9N9H822"/>
<evidence type="ECO:0000313" key="2">
    <source>
        <dbReference type="Proteomes" id="UP000789759"/>
    </source>
</evidence>
<proteinExistence type="predicted"/>
<dbReference type="OrthoDB" id="2442646at2759"/>
<comment type="caution">
    <text evidence="1">The sequence shown here is derived from an EMBL/GenBank/DDBJ whole genome shotgun (WGS) entry which is preliminary data.</text>
</comment>
<gene>
    <name evidence="1" type="ORF">CPELLU_LOCUS10026</name>
</gene>
<name>A0A9N9H822_9GLOM</name>
<organism evidence="1 2">
    <name type="scientific">Cetraspora pellucida</name>
    <dbReference type="NCBI Taxonomy" id="1433469"/>
    <lineage>
        <taxon>Eukaryota</taxon>
        <taxon>Fungi</taxon>
        <taxon>Fungi incertae sedis</taxon>
        <taxon>Mucoromycota</taxon>
        <taxon>Glomeromycotina</taxon>
        <taxon>Glomeromycetes</taxon>
        <taxon>Diversisporales</taxon>
        <taxon>Gigasporaceae</taxon>
        <taxon>Cetraspora</taxon>
    </lineage>
</organism>
<protein>
    <submittedName>
        <fullName evidence="1">13687_t:CDS:1</fullName>
    </submittedName>
</protein>
<accession>A0A9N9H822</accession>
<evidence type="ECO:0000313" key="1">
    <source>
        <dbReference type="EMBL" id="CAG8665940.1"/>
    </source>
</evidence>
<dbReference type="EMBL" id="CAJVQA010008055">
    <property type="protein sequence ID" value="CAG8665940.1"/>
    <property type="molecule type" value="Genomic_DNA"/>
</dbReference>
<sequence>MILYCDTSVDRMVISLIINSGSSEIGEMRVLINIVITDITSHNAIIRNNWLSKINVKINYTNSEISLV</sequence>